<comment type="caution">
    <text evidence="3">The sequence shown here is derived from an EMBL/GenBank/DDBJ whole genome shotgun (WGS) entry which is preliminary data.</text>
</comment>
<keyword evidence="1" id="KW-0175">Coiled coil</keyword>
<accession>A0A815WXW3</accession>
<feature type="coiled-coil region" evidence="1">
    <location>
        <begin position="83"/>
        <end position="125"/>
    </location>
</feature>
<keyword evidence="4" id="KW-1185">Reference proteome</keyword>
<dbReference type="AlphaFoldDB" id="A0A815WXW3"/>
<protein>
    <submittedName>
        <fullName evidence="3">Uncharacterized protein</fullName>
    </submittedName>
</protein>
<evidence type="ECO:0000256" key="1">
    <source>
        <dbReference type="SAM" id="Coils"/>
    </source>
</evidence>
<gene>
    <name evidence="2" type="ORF">BJG266_LOCUS30100</name>
    <name evidence="3" type="ORF">QVE165_LOCUS46938</name>
</gene>
<organism evidence="3 4">
    <name type="scientific">Adineta steineri</name>
    <dbReference type="NCBI Taxonomy" id="433720"/>
    <lineage>
        <taxon>Eukaryota</taxon>
        <taxon>Metazoa</taxon>
        <taxon>Spiralia</taxon>
        <taxon>Gnathifera</taxon>
        <taxon>Rotifera</taxon>
        <taxon>Eurotatoria</taxon>
        <taxon>Bdelloidea</taxon>
        <taxon>Adinetida</taxon>
        <taxon>Adinetidae</taxon>
        <taxon>Adineta</taxon>
    </lineage>
</organism>
<evidence type="ECO:0000313" key="4">
    <source>
        <dbReference type="Proteomes" id="UP000663832"/>
    </source>
</evidence>
<evidence type="ECO:0000313" key="2">
    <source>
        <dbReference type="EMBL" id="CAF1260593.1"/>
    </source>
</evidence>
<evidence type="ECO:0000313" key="3">
    <source>
        <dbReference type="EMBL" id="CAF1549233.1"/>
    </source>
</evidence>
<name>A0A815WXW3_9BILA</name>
<feature type="coiled-coil region" evidence="1">
    <location>
        <begin position="31"/>
        <end position="58"/>
    </location>
</feature>
<dbReference type="EMBL" id="CAJNOM010000718">
    <property type="protein sequence ID" value="CAF1549233.1"/>
    <property type="molecule type" value="Genomic_DNA"/>
</dbReference>
<sequence length="340" mass="39284">MSTAVGKTQCVICGKQRSAVRCEGCLQIFCYNHLNDHRQQLNQELDEIEVNRDLVREALTQQTLDSEQSLAVKQIDEWEQTSMKKIQEAAQAYRTQLLQYSTERITALEVKLTKLTDALKQIRQEDDVNEIDLNQFKEQLTNLREELDKPLSISIEQESATLVDKISVTISSGEYTNRPLFDTKSDDSLEQVPKKQDAKNELFQNEIESLEQDTNKQAYTVLETLLTEAENRCLHYQNKEIEITQQLTVYKSFVNELQHEIQDLTERLAAGAEEYKVLYRKYTTLECGINKNDEAEVGKPETTSLTDDTVEVDACPMCYWEFPENMTLDAKKLHIDHHFA</sequence>
<dbReference type="Proteomes" id="UP000663877">
    <property type="component" value="Unassembled WGS sequence"/>
</dbReference>
<proteinExistence type="predicted"/>
<dbReference type="Proteomes" id="UP000663832">
    <property type="component" value="Unassembled WGS sequence"/>
</dbReference>
<reference evidence="3" key="1">
    <citation type="submission" date="2021-02" db="EMBL/GenBank/DDBJ databases">
        <authorList>
            <person name="Nowell W R."/>
        </authorList>
    </citation>
    <scope>NUCLEOTIDE SEQUENCE</scope>
</reference>
<dbReference type="EMBL" id="CAJNOI010000375">
    <property type="protein sequence ID" value="CAF1260593.1"/>
    <property type="molecule type" value="Genomic_DNA"/>
</dbReference>